<evidence type="ECO:0000256" key="1">
    <source>
        <dbReference type="SAM" id="MobiDB-lite"/>
    </source>
</evidence>
<evidence type="ECO:0000256" key="2">
    <source>
        <dbReference type="SAM" id="SignalP"/>
    </source>
</evidence>
<gene>
    <name evidence="3" type="ORF">E0L32_000259</name>
</gene>
<feature type="signal peptide" evidence="2">
    <location>
        <begin position="1"/>
        <end position="24"/>
    </location>
</feature>
<dbReference type="OrthoDB" id="5237073at2759"/>
<dbReference type="Proteomes" id="UP000319257">
    <property type="component" value="Unassembled WGS sequence"/>
</dbReference>
<dbReference type="AlphaFoldDB" id="A0A507AYN3"/>
<evidence type="ECO:0000313" key="4">
    <source>
        <dbReference type="Proteomes" id="UP000319257"/>
    </source>
</evidence>
<comment type="caution">
    <text evidence="3">The sequence shown here is derived from an EMBL/GenBank/DDBJ whole genome shotgun (WGS) entry which is preliminary data.</text>
</comment>
<feature type="chain" id="PRO_5021234480" evidence="2">
    <location>
        <begin position="25"/>
        <end position="382"/>
    </location>
</feature>
<dbReference type="InParanoid" id="A0A507AYN3"/>
<keyword evidence="2" id="KW-0732">Signal</keyword>
<dbReference type="EMBL" id="SKBQ01000001">
    <property type="protein sequence ID" value="TPX15925.1"/>
    <property type="molecule type" value="Genomic_DNA"/>
</dbReference>
<sequence>MAAQGKKLLWHVLLLFSYSILVLGKNVAPRAVKKDALQYGPRNFPGNKAPSLKVTRGSKSWTEKDSSQQKSNIAGVPKDHVFYENYQINSSWSDPKLQAALGIPKSLRSRDEHLVKRTPGSKPGDPIFKLPSCVGCMKAAAGTEKVTLQTLSTDYLQRNMKPNLNLQDTCLFYTSVPDPTKTLNPRDFEEWTDRYALGGQEQHGGLSKIATDYACGSNKITIWNMYSGANDVTNAPERPFSRNFWEVYVEGSWLNFLQKNDEQFEYFENMSRAMARVCKGTVYVMSMRPKQMYKYGFIWGTVEYVELHARHTAGLNGAPTKLIAIDAANHNNQYYLDWDTQLVTGQVTKRDPEFLHFDHSITKRDTCDSNVAYEPPNEDWFG</sequence>
<reference evidence="3 4" key="1">
    <citation type="submission" date="2019-06" db="EMBL/GenBank/DDBJ databases">
        <title>Draft genome sequence of the filamentous fungus Phialemoniopsis curvata isolated from diesel fuel.</title>
        <authorList>
            <person name="Varaljay V.A."/>
            <person name="Lyon W.J."/>
            <person name="Crouch A.L."/>
            <person name="Drake C.E."/>
            <person name="Hollomon J.M."/>
            <person name="Nadeau L.J."/>
            <person name="Nunn H.S."/>
            <person name="Stevenson B.S."/>
            <person name="Bojanowski C.L."/>
            <person name="Crookes-Goodson W.J."/>
        </authorList>
    </citation>
    <scope>NUCLEOTIDE SEQUENCE [LARGE SCALE GENOMIC DNA]</scope>
    <source>
        <strain evidence="3 4">D216</strain>
    </source>
</reference>
<organism evidence="3 4">
    <name type="scientific">Thyridium curvatum</name>
    <dbReference type="NCBI Taxonomy" id="1093900"/>
    <lineage>
        <taxon>Eukaryota</taxon>
        <taxon>Fungi</taxon>
        <taxon>Dikarya</taxon>
        <taxon>Ascomycota</taxon>
        <taxon>Pezizomycotina</taxon>
        <taxon>Sordariomycetes</taxon>
        <taxon>Sordariomycetidae</taxon>
        <taxon>Thyridiales</taxon>
        <taxon>Thyridiaceae</taxon>
        <taxon>Thyridium</taxon>
    </lineage>
</organism>
<dbReference type="RefSeq" id="XP_030997636.1">
    <property type="nucleotide sequence ID" value="XM_031136796.1"/>
</dbReference>
<keyword evidence="4" id="KW-1185">Reference proteome</keyword>
<proteinExistence type="predicted"/>
<name>A0A507AYN3_9PEZI</name>
<dbReference type="GeneID" id="41967706"/>
<evidence type="ECO:0000313" key="3">
    <source>
        <dbReference type="EMBL" id="TPX15925.1"/>
    </source>
</evidence>
<feature type="region of interest" description="Disordered" evidence="1">
    <location>
        <begin position="38"/>
        <end position="72"/>
    </location>
</feature>
<protein>
    <submittedName>
        <fullName evidence="3">Uncharacterized protein</fullName>
    </submittedName>
</protein>
<accession>A0A507AYN3</accession>